<protein>
    <submittedName>
        <fullName evidence="4">EF hand domain-containing protein</fullName>
    </submittedName>
</protein>
<dbReference type="InterPro" id="IPR002048">
    <property type="entry name" value="EF_hand_dom"/>
</dbReference>
<feature type="signal peptide" evidence="2">
    <location>
        <begin position="1"/>
        <end position="23"/>
    </location>
</feature>
<keyword evidence="5" id="KW-1185">Reference proteome</keyword>
<dbReference type="SUPFAM" id="SSF47473">
    <property type="entry name" value="EF-hand"/>
    <property type="match status" value="1"/>
</dbReference>
<feature type="domain" description="EF-hand" evidence="3">
    <location>
        <begin position="71"/>
        <end position="97"/>
    </location>
</feature>
<dbReference type="PROSITE" id="PS00018">
    <property type="entry name" value="EF_HAND_1"/>
    <property type="match status" value="3"/>
</dbReference>
<keyword evidence="2" id="KW-0732">Signal</keyword>
<reference evidence="4 5" key="1">
    <citation type="submission" date="2018-05" db="EMBL/GenBank/DDBJ databases">
        <title>Genomic Encyclopedia of Type Strains, Phase IV (KMG-IV): sequencing the most valuable type-strain genomes for metagenomic binning, comparative biology and taxonomic classification.</title>
        <authorList>
            <person name="Goeker M."/>
        </authorList>
    </citation>
    <scope>NUCLEOTIDE SEQUENCE [LARGE SCALE GENOMIC DNA]</scope>
    <source>
        <strain evidence="4 5">DSM 103371</strain>
    </source>
</reference>
<name>A0A316G9C4_9RHOB</name>
<feature type="compositionally biased region" description="Low complexity" evidence="1">
    <location>
        <begin position="98"/>
        <end position="122"/>
    </location>
</feature>
<feature type="compositionally biased region" description="Low complexity" evidence="1">
    <location>
        <begin position="264"/>
        <end position="302"/>
    </location>
</feature>
<dbReference type="SMART" id="SM00054">
    <property type="entry name" value="EFh"/>
    <property type="match status" value="4"/>
</dbReference>
<proteinExistence type="predicted"/>
<organism evidence="4 5">
    <name type="scientific">Silicimonas algicola</name>
    <dbReference type="NCBI Taxonomy" id="1826607"/>
    <lineage>
        <taxon>Bacteria</taxon>
        <taxon>Pseudomonadati</taxon>
        <taxon>Pseudomonadota</taxon>
        <taxon>Alphaproteobacteria</taxon>
        <taxon>Rhodobacterales</taxon>
        <taxon>Paracoccaceae</taxon>
    </lineage>
</organism>
<dbReference type="AlphaFoldDB" id="A0A316G9C4"/>
<dbReference type="Proteomes" id="UP000245390">
    <property type="component" value="Unassembled WGS sequence"/>
</dbReference>
<evidence type="ECO:0000256" key="2">
    <source>
        <dbReference type="SAM" id="SignalP"/>
    </source>
</evidence>
<dbReference type="Pfam" id="PF13202">
    <property type="entry name" value="EF-hand_5"/>
    <property type="match status" value="4"/>
</dbReference>
<feature type="chain" id="PRO_5016403006" evidence="2">
    <location>
        <begin position="24"/>
        <end position="319"/>
    </location>
</feature>
<evidence type="ECO:0000259" key="3">
    <source>
        <dbReference type="PROSITE" id="PS50222"/>
    </source>
</evidence>
<evidence type="ECO:0000256" key="1">
    <source>
        <dbReference type="SAM" id="MobiDB-lite"/>
    </source>
</evidence>
<dbReference type="EMBL" id="QGGV01000003">
    <property type="protein sequence ID" value="PWK57183.1"/>
    <property type="molecule type" value="Genomic_DNA"/>
</dbReference>
<feature type="region of interest" description="Disordered" evidence="1">
    <location>
        <begin position="94"/>
        <end position="155"/>
    </location>
</feature>
<gene>
    <name evidence="4" type="ORF">C8D95_103422</name>
</gene>
<dbReference type="InterPro" id="IPR018247">
    <property type="entry name" value="EF_Hand_1_Ca_BS"/>
</dbReference>
<dbReference type="Gene3D" id="1.10.238.10">
    <property type="entry name" value="EF-hand"/>
    <property type="match status" value="2"/>
</dbReference>
<accession>A0A316G9C4</accession>
<dbReference type="InterPro" id="IPR011992">
    <property type="entry name" value="EF-hand-dom_pair"/>
</dbReference>
<feature type="compositionally biased region" description="Polar residues" evidence="1">
    <location>
        <begin position="172"/>
        <end position="184"/>
    </location>
</feature>
<comment type="caution">
    <text evidence="4">The sequence shown here is derived from an EMBL/GenBank/DDBJ whole genome shotgun (WGS) entry which is preliminary data.</text>
</comment>
<sequence>MNMNMTSKLAMICALGLAAPAVAQTSGTTTEGTSTGSGADSSCLISFDVSDDDGNGTVSRDEWAGWREQNFSAMDADGNGEISQEEYAECTSGLTPTMQQASSGSDASGSSSDSGSMDPQSMRTADNMGEADTDQSGTVSADEYRQATQDAQAGGSDGVLVLRRYILLPSTMSDSDLGSMSQTETEARSGQMFRTLDTDQSGDLSQKEWSVEGSMTADMSESYGQQFNQIDADASGSLSRDEFMTSGDAQYDDAVNAMGGMSGTTGSDASASGTTSGSTTAGSSDTASDSSASSTDMDTSASNEPGVFHLFLVPSGSQS</sequence>
<feature type="region of interest" description="Disordered" evidence="1">
    <location>
        <begin position="234"/>
        <end position="319"/>
    </location>
</feature>
<evidence type="ECO:0000313" key="4">
    <source>
        <dbReference type="EMBL" id="PWK57183.1"/>
    </source>
</evidence>
<feature type="region of interest" description="Disordered" evidence="1">
    <location>
        <begin position="172"/>
        <end position="209"/>
    </location>
</feature>
<evidence type="ECO:0000313" key="5">
    <source>
        <dbReference type="Proteomes" id="UP000245390"/>
    </source>
</evidence>
<dbReference type="GO" id="GO:0005509">
    <property type="term" value="F:calcium ion binding"/>
    <property type="evidence" value="ECO:0007669"/>
    <property type="project" value="InterPro"/>
</dbReference>
<dbReference type="PROSITE" id="PS50222">
    <property type="entry name" value="EF_HAND_2"/>
    <property type="match status" value="1"/>
</dbReference>